<dbReference type="Pfam" id="PF01810">
    <property type="entry name" value="LysE"/>
    <property type="match status" value="1"/>
</dbReference>
<evidence type="ECO:0000256" key="3">
    <source>
        <dbReference type="ARBA" id="ARBA00022692"/>
    </source>
</evidence>
<keyword evidence="4 6" id="KW-1133">Transmembrane helix</keyword>
<evidence type="ECO:0000256" key="4">
    <source>
        <dbReference type="ARBA" id="ARBA00022989"/>
    </source>
</evidence>
<keyword evidence="2" id="KW-1003">Cell membrane</keyword>
<evidence type="ECO:0000256" key="6">
    <source>
        <dbReference type="SAM" id="Phobius"/>
    </source>
</evidence>
<dbReference type="InterPro" id="IPR001123">
    <property type="entry name" value="LeuE-type"/>
</dbReference>
<proteinExistence type="predicted"/>
<feature type="transmembrane region" description="Helical" evidence="6">
    <location>
        <begin position="186"/>
        <end position="203"/>
    </location>
</feature>
<evidence type="ECO:0000313" key="8">
    <source>
        <dbReference type="Proteomes" id="UP001341820"/>
    </source>
</evidence>
<feature type="transmembrane region" description="Helical" evidence="6">
    <location>
        <begin position="111"/>
        <end position="134"/>
    </location>
</feature>
<comment type="caution">
    <text evidence="7">The sequence shown here is derived from an EMBL/GenBank/DDBJ whole genome shotgun (WGS) entry which is preliminary data.</text>
</comment>
<keyword evidence="3 6" id="KW-0812">Transmembrane</keyword>
<name>A0ABU6NSJ7_9BACI</name>
<gene>
    <name evidence="7" type="ORF">P5F74_20930</name>
</gene>
<keyword evidence="8" id="KW-1185">Reference proteome</keyword>
<feature type="transmembrane region" description="Helical" evidence="6">
    <location>
        <begin position="39"/>
        <end position="68"/>
    </location>
</feature>
<evidence type="ECO:0000256" key="5">
    <source>
        <dbReference type="ARBA" id="ARBA00023136"/>
    </source>
</evidence>
<keyword evidence="5 6" id="KW-0472">Membrane</keyword>
<dbReference type="Proteomes" id="UP001341820">
    <property type="component" value="Unassembled WGS sequence"/>
</dbReference>
<sequence length="207" mass="22673">MLSAFLHGFILASALIIPIGPQNLFIFNQGASQSSFTKSLPAVLTAAVADTILIIVAALGLSILVFTIPLLQPLLYLIGVLFLFFIGWSIWKHDEKLVQKKKKPLTAKKQIVVALSISVLNPHAVLDTVAVIGTNASHYSIGVEKLSFVTACILVSWMAFTLLAYLGSHLKQMDTHGKYMKWIHKASALSIWLLALYFGIQALKNML</sequence>
<organism evidence="7 8">
    <name type="scientific">Shouchella miscanthi</name>
    <dbReference type="NCBI Taxonomy" id="2598861"/>
    <lineage>
        <taxon>Bacteria</taxon>
        <taxon>Bacillati</taxon>
        <taxon>Bacillota</taxon>
        <taxon>Bacilli</taxon>
        <taxon>Bacillales</taxon>
        <taxon>Bacillaceae</taxon>
        <taxon>Shouchella</taxon>
    </lineage>
</organism>
<evidence type="ECO:0000313" key="7">
    <source>
        <dbReference type="EMBL" id="MED4130579.1"/>
    </source>
</evidence>
<feature type="transmembrane region" description="Helical" evidence="6">
    <location>
        <begin position="6"/>
        <end position="27"/>
    </location>
</feature>
<accession>A0ABU6NSJ7</accession>
<comment type="subcellular location">
    <subcellularLocation>
        <location evidence="1">Cell membrane</location>
        <topology evidence="1">Multi-pass membrane protein</topology>
    </subcellularLocation>
</comment>
<dbReference type="RefSeq" id="WP_328239135.1">
    <property type="nucleotide sequence ID" value="NZ_JAROAS010000072.1"/>
</dbReference>
<feature type="transmembrane region" description="Helical" evidence="6">
    <location>
        <begin position="74"/>
        <end position="91"/>
    </location>
</feature>
<dbReference type="PANTHER" id="PTHR30086:SF20">
    <property type="entry name" value="ARGININE EXPORTER PROTEIN ARGO-RELATED"/>
    <property type="match status" value="1"/>
</dbReference>
<feature type="transmembrane region" description="Helical" evidence="6">
    <location>
        <begin position="146"/>
        <end position="166"/>
    </location>
</feature>
<reference evidence="7 8" key="1">
    <citation type="submission" date="2023-03" db="EMBL/GenBank/DDBJ databases">
        <title>Bacillus Genome Sequencing.</title>
        <authorList>
            <person name="Dunlap C."/>
        </authorList>
    </citation>
    <scope>NUCLEOTIDE SEQUENCE [LARGE SCALE GENOMIC DNA]</scope>
    <source>
        <strain evidence="7 8">B-4107</strain>
    </source>
</reference>
<evidence type="ECO:0000256" key="1">
    <source>
        <dbReference type="ARBA" id="ARBA00004651"/>
    </source>
</evidence>
<dbReference type="EMBL" id="JAROAS010000072">
    <property type="protein sequence ID" value="MED4130579.1"/>
    <property type="molecule type" value="Genomic_DNA"/>
</dbReference>
<evidence type="ECO:0000256" key="2">
    <source>
        <dbReference type="ARBA" id="ARBA00022475"/>
    </source>
</evidence>
<dbReference type="PANTHER" id="PTHR30086">
    <property type="entry name" value="ARGININE EXPORTER PROTEIN ARGO"/>
    <property type="match status" value="1"/>
</dbReference>
<protein>
    <submittedName>
        <fullName evidence="7">LysE family transporter</fullName>
    </submittedName>
</protein>